<comment type="pathway">
    <text evidence="3">Protein modification; protein ubiquitination.</text>
</comment>
<keyword evidence="8 13" id="KW-0863">Zinc-finger</keyword>
<keyword evidence="18" id="KW-1185">Reference proteome</keyword>
<evidence type="ECO:0000256" key="12">
    <source>
        <dbReference type="ARBA" id="ARBA00023136"/>
    </source>
</evidence>
<organism evidence="17 18">
    <name type="scientific">Cinnamomum micranthum f. kanehirae</name>
    <dbReference type="NCBI Taxonomy" id="337451"/>
    <lineage>
        <taxon>Eukaryota</taxon>
        <taxon>Viridiplantae</taxon>
        <taxon>Streptophyta</taxon>
        <taxon>Embryophyta</taxon>
        <taxon>Tracheophyta</taxon>
        <taxon>Spermatophyta</taxon>
        <taxon>Magnoliopsida</taxon>
        <taxon>Magnoliidae</taxon>
        <taxon>Laurales</taxon>
        <taxon>Lauraceae</taxon>
        <taxon>Cinnamomum</taxon>
    </lineage>
</organism>
<dbReference type="SUPFAM" id="SSF57850">
    <property type="entry name" value="RING/U-box"/>
    <property type="match status" value="1"/>
</dbReference>
<evidence type="ECO:0000256" key="15">
    <source>
        <dbReference type="SAM" id="Phobius"/>
    </source>
</evidence>
<evidence type="ECO:0000256" key="11">
    <source>
        <dbReference type="ARBA" id="ARBA00022989"/>
    </source>
</evidence>
<dbReference type="UniPathway" id="UPA00143"/>
<keyword evidence="7" id="KW-0479">Metal-binding</keyword>
<evidence type="ECO:0000256" key="1">
    <source>
        <dbReference type="ARBA" id="ARBA00000900"/>
    </source>
</evidence>
<accession>A0A3S5WGG3</accession>
<dbReference type="GO" id="GO:0061630">
    <property type="term" value="F:ubiquitin protein ligase activity"/>
    <property type="evidence" value="ECO:0007669"/>
    <property type="project" value="UniProtKB-EC"/>
</dbReference>
<feature type="transmembrane region" description="Helical" evidence="15">
    <location>
        <begin position="71"/>
        <end position="95"/>
    </location>
</feature>
<evidence type="ECO:0000256" key="8">
    <source>
        <dbReference type="ARBA" id="ARBA00022771"/>
    </source>
</evidence>
<dbReference type="CDD" id="cd16461">
    <property type="entry name" value="RING-H2_EL5-like"/>
    <property type="match status" value="1"/>
</dbReference>
<reference evidence="17 18" key="1">
    <citation type="journal article" date="2019" name="Nat. Plants">
        <title>Stout camphor tree genome fills gaps in understanding of flowering plant genome evolution.</title>
        <authorList>
            <person name="Chaw S.M."/>
            <person name="Liu Y.C."/>
            <person name="Wu Y.W."/>
            <person name="Wang H.Y."/>
            <person name="Lin C.I."/>
            <person name="Wu C.S."/>
            <person name="Ke H.M."/>
            <person name="Chang L.Y."/>
            <person name="Hsu C.Y."/>
            <person name="Yang H.T."/>
            <person name="Sudianto E."/>
            <person name="Hsu M.H."/>
            <person name="Wu K.P."/>
            <person name="Wang L.N."/>
            <person name="Leebens-Mack J.H."/>
            <person name="Tsai I.J."/>
        </authorList>
    </citation>
    <scope>NUCLEOTIDE SEQUENCE [LARGE SCALE GENOMIC DNA]</scope>
    <source>
        <strain evidence="18">cv. Chaw 1501</strain>
        <tissue evidence="17">Young leaves</tissue>
    </source>
</reference>
<keyword evidence="12 15" id="KW-0472">Membrane</keyword>
<dbReference type="STRING" id="337451.A0A3S5WGG3"/>
<evidence type="ECO:0000256" key="3">
    <source>
        <dbReference type="ARBA" id="ARBA00004906"/>
    </source>
</evidence>
<dbReference type="PROSITE" id="PS50089">
    <property type="entry name" value="ZF_RING_2"/>
    <property type="match status" value="1"/>
</dbReference>
<evidence type="ECO:0000256" key="4">
    <source>
        <dbReference type="ARBA" id="ARBA00012483"/>
    </source>
</evidence>
<evidence type="ECO:0000256" key="6">
    <source>
        <dbReference type="ARBA" id="ARBA00022692"/>
    </source>
</evidence>
<sequence>MDHHHHKKFFGFPPDMNARPVCFPLCTPPKCSAICLPPLPPILKFSPPLPPPPPPPPPPPLFIEKQSNQHVFPLVIIIVAILASAFVLVISYIILVKCLSNRNSLRRSTTPPTDPQEENDLTHDPMDLIWYVRTVGLDESVIKSISMCKYKRGEGLVEGTVCSVCLNEFREDENLRLLPKCSHAFHLPCIDTWLTSHVSCPLCRANVVSNPSSSPLTDQCSISSDSVDESWMENSRTPIQVGGNQSEVVGGNQSFAHDNVSELNLSSRRMNCGFRALSDLIDTCRSRGCSIEMMEDEIQRVRSSISMDSLSSAMIGISLANLPSIDSEGSSPASGVYSTGSKKSNFGESSSQKRTFLKHGWSQSISKMLSNGSKGTSLQKGPVLMKRSLSGRGKFLLRRYGRSRNPILPL</sequence>
<dbReference type="GO" id="GO:0016567">
    <property type="term" value="P:protein ubiquitination"/>
    <property type="evidence" value="ECO:0007669"/>
    <property type="project" value="UniProtKB-UniPathway"/>
</dbReference>
<dbReference type="PANTHER" id="PTHR46913:SF19">
    <property type="entry name" value="RING-TYPE E3 UBIQUITIN TRANSFERASE"/>
    <property type="match status" value="1"/>
</dbReference>
<keyword evidence="11 15" id="KW-1133">Transmembrane helix</keyword>
<dbReference type="EMBL" id="QPKB01000003">
    <property type="protein sequence ID" value="RWR79311.1"/>
    <property type="molecule type" value="Genomic_DNA"/>
</dbReference>
<dbReference type="InterPro" id="IPR044600">
    <property type="entry name" value="ATL1/ATL16-like"/>
</dbReference>
<dbReference type="EC" id="2.3.2.27" evidence="4"/>
<protein>
    <recommendedName>
        <fullName evidence="4">RING-type E3 ubiquitin transferase</fullName>
        <ecNumber evidence="4">2.3.2.27</ecNumber>
    </recommendedName>
</protein>
<evidence type="ECO:0000256" key="10">
    <source>
        <dbReference type="ARBA" id="ARBA00022833"/>
    </source>
</evidence>
<evidence type="ECO:0000313" key="17">
    <source>
        <dbReference type="EMBL" id="RWR79311.1"/>
    </source>
</evidence>
<evidence type="ECO:0000256" key="14">
    <source>
        <dbReference type="SAM" id="MobiDB-lite"/>
    </source>
</evidence>
<dbReference type="OrthoDB" id="9984778at2759"/>
<evidence type="ECO:0000256" key="7">
    <source>
        <dbReference type="ARBA" id="ARBA00022723"/>
    </source>
</evidence>
<keyword evidence="6 15" id="KW-0812">Transmembrane</keyword>
<evidence type="ECO:0000256" key="9">
    <source>
        <dbReference type="ARBA" id="ARBA00022786"/>
    </source>
</evidence>
<evidence type="ECO:0000259" key="16">
    <source>
        <dbReference type="PROSITE" id="PS50089"/>
    </source>
</evidence>
<dbReference type="Proteomes" id="UP000283530">
    <property type="component" value="Unassembled WGS sequence"/>
</dbReference>
<evidence type="ECO:0000256" key="2">
    <source>
        <dbReference type="ARBA" id="ARBA00004167"/>
    </source>
</evidence>
<gene>
    <name evidence="17" type="ORF">CKAN_00788100</name>
</gene>
<dbReference type="InterPro" id="IPR013083">
    <property type="entry name" value="Znf_RING/FYVE/PHD"/>
</dbReference>
<name>A0A3S5WGG3_9MAGN</name>
<keyword evidence="9" id="KW-0833">Ubl conjugation pathway</keyword>
<comment type="catalytic activity">
    <reaction evidence="1">
        <text>S-ubiquitinyl-[E2 ubiquitin-conjugating enzyme]-L-cysteine + [acceptor protein]-L-lysine = [E2 ubiquitin-conjugating enzyme]-L-cysteine + N(6)-ubiquitinyl-[acceptor protein]-L-lysine.</text>
        <dbReference type="EC" id="2.3.2.27"/>
    </reaction>
</comment>
<comment type="subcellular location">
    <subcellularLocation>
        <location evidence="2">Membrane</location>
        <topology evidence="2">Single-pass membrane protein</topology>
    </subcellularLocation>
</comment>
<keyword evidence="5" id="KW-0808">Transferase</keyword>
<dbReference type="Gene3D" id="3.30.40.10">
    <property type="entry name" value="Zinc/RING finger domain, C3HC4 (zinc finger)"/>
    <property type="match status" value="1"/>
</dbReference>
<dbReference type="SMART" id="SM00184">
    <property type="entry name" value="RING"/>
    <property type="match status" value="1"/>
</dbReference>
<feature type="region of interest" description="Disordered" evidence="14">
    <location>
        <begin position="326"/>
        <end position="351"/>
    </location>
</feature>
<dbReference type="InterPro" id="IPR001841">
    <property type="entry name" value="Znf_RING"/>
</dbReference>
<keyword evidence="10" id="KW-0862">Zinc</keyword>
<evidence type="ECO:0000256" key="13">
    <source>
        <dbReference type="PROSITE-ProRule" id="PRU00175"/>
    </source>
</evidence>
<comment type="caution">
    <text evidence="17">The sequence shown here is derived from an EMBL/GenBank/DDBJ whole genome shotgun (WGS) entry which is preliminary data.</text>
</comment>
<evidence type="ECO:0000256" key="5">
    <source>
        <dbReference type="ARBA" id="ARBA00022679"/>
    </source>
</evidence>
<feature type="domain" description="RING-type" evidence="16">
    <location>
        <begin position="162"/>
        <end position="204"/>
    </location>
</feature>
<feature type="compositionally biased region" description="Polar residues" evidence="14">
    <location>
        <begin position="327"/>
        <end position="351"/>
    </location>
</feature>
<dbReference type="AlphaFoldDB" id="A0A3S5WGG3"/>
<dbReference type="FunFam" id="3.30.40.10:FF:000233">
    <property type="entry name" value="RING-H2 finger protein ATL54"/>
    <property type="match status" value="1"/>
</dbReference>
<evidence type="ECO:0000313" key="18">
    <source>
        <dbReference type="Proteomes" id="UP000283530"/>
    </source>
</evidence>
<proteinExistence type="predicted"/>
<dbReference type="GO" id="GO:0008270">
    <property type="term" value="F:zinc ion binding"/>
    <property type="evidence" value="ECO:0007669"/>
    <property type="project" value="UniProtKB-KW"/>
</dbReference>
<dbReference type="Pfam" id="PF13639">
    <property type="entry name" value="zf-RING_2"/>
    <property type="match status" value="1"/>
</dbReference>
<dbReference type="GO" id="GO:0016020">
    <property type="term" value="C:membrane"/>
    <property type="evidence" value="ECO:0007669"/>
    <property type="project" value="UniProtKB-SubCell"/>
</dbReference>
<dbReference type="PANTHER" id="PTHR46913">
    <property type="entry name" value="RING-H2 FINGER PROTEIN ATL16"/>
    <property type="match status" value="1"/>
</dbReference>